<dbReference type="Proteomes" id="UP001497516">
    <property type="component" value="Chromosome 1"/>
</dbReference>
<dbReference type="SUPFAM" id="SSF81383">
    <property type="entry name" value="F-box domain"/>
    <property type="match status" value="1"/>
</dbReference>
<feature type="domain" description="F-box" evidence="3">
    <location>
        <begin position="40"/>
        <end position="80"/>
    </location>
</feature>
<dbReference type="PANTHER" id="PTHR12874:SF16">
    <property type="entry name" value="OS01G0800800 PROTEIN"/>
    <property type="match status" value="1"/>
</dbReference>
<comment type="function">
    <text evidence="1">Acts as a component of a SCF E3 ubiquitin ligase complexes.</text>
</comment>
<dbReference type="InterPro" id="IPR001810">
    <property type="entry name" value="F-box_dom"/>
</dbReference>
<evidence type="ECO:0000256" key="1">
    <source>
        <dbReference type="RuleBase" id="RU369085"/>
    </source>
</evidence>
<dbReference type="AlphaFoldDB" id="A0AAV2C8X3"/>
<sequence length="305" mass="33231">MAKAKRDKPPPQPPAAYATATSPLSRSLSISTSHSPPPPPPWEVLALVSRHLDPKTLAIASCVSRTWRAATSSDHLWRPIATARFPSLAAALKTVHPSLPYRRLYALAHSAATSTRRLKPLPKPSISLDDLVFSIDLSGTSHHKHQDNDVVLLSMAGVVDEIATIDPGGVFRFDVGAASGVVLDADDEVRVMWHVVLRSGWTAAFTLMDVVVKVRPEAAAGEVRGLFSQELPPPGCCPFGGGTSGLAADLKIEFADCWRGDDNRRKVLRVEKLSFGLLSTVDWRYVSVEDGLRYLQHFLLDTRFS</sequence>
<keyword evidence="1" id="KW-0833">Ubl conjugation pathway</keyword>
<name>A0AAV2C8X3_9ROSI</name>
<reference evidence="4 5" key="1">
    <citation type="submission" date="2024-04" db="EMBL/GenBank/DDBJ databases">
        <authorList>
            <person name="Fracassetti M."/>
        </authorList>
    </citation>
    <scope>NUCLEOTIDE SEQUENCE [LARGE SCALE GENOMIC DNA]</scope>
</reference>
<evidence type="ECO:0000256" key="2">
    <source>
        <dbReference type="SAM" id="MobiDB-lite"/>
    </source>
</evidence>
<comment type="pathway">
    <text evidence="1">Protein modification; protein ubiquitination.</text>
</comment>
<keyword evidence="5" id="KW-1185">Reference proteome</keyword>
<proteinExistence type="predicted"/>
<organism evidence="4 5">
    <name type="scientific">Linum trigynum</name>
    <dbReference type="NCBI Taxonomy" id="586398"/>
    <lineage>
        <taxon>Eukaryota</taxon>
        <taxon>Viridiplantae</taxon>
        <taxon>Streptophyta</taxon>
        <taxon>Embryophyta</taxon>
        <taxon>Tracheophyta</taxon>
        <taxon>Spermatophyta</taxon>
        <taxon>Magnoliopsida</taxon>
        <taxon>eudicotyledons</taxon>
        <taxon>Gunneridae</taxon>
        <taxon>Pentapetalae</taxon>
        <taxon>rosids</taxon>
        <taxon>fabids</taxon>
        <taxon>Malpighiales</taxon>
        <taxon>Linaceae</taxon>
        <taxon>Linum</taxon>
    </lineage>
</organism>
<evidence type="ECO:0000313" key="4">
    <source>
        <dbReference type="EMBL" id="CAL1352356.1"/>
    </source>
</evidence>
<dbReference type="GO" id="GO:0005634">
    <property type="term" value="C:nucleus"/>
    <property type="evidence" value="ECO:0007669"/>
    <property type="project" value="UniProtKB-SubCell"/>
</dbReference>
<dbReference type="GO" id="GO:0019005">
    <property type="term" value="C:SCF ubiquitin ligase complex"/>
    <property type="evidence" value="ECO:0007669"/>
    <property type="project" value="UniProtKB-UniRule"/>
</dbReference>
<dbReference type="GO" id="GO:0005737">
    <property type="term" value="C:cytoplasm"/>
    <property type="evidence" value="ECO:0007669"/>
    <property type="project" value="TreeGrafter"/>
</dbReference>
<gene>
    <name evidence="4" type="ORF">LTRI10_LOCUS330</name>
</gene>
<protein>
    <recommendedName>
        <fullName evidence="1">F-box protein</fullName>
    </recommendedName>
</protein>
<dbReference type="SMART" id="SM00256">
    <property type="entry name" value="FBOX"/>
    <property type="match status" value="1"/>
</dbReference>
<comment type="subunit">
    <text evidence="1">Component of the SCF-type E3 ligase complex.</text>
</comment>
<keyword evidence="1" id="KW-0539">Nucleus</keyword>
<dbReference type="Gene3D" id="1.20.1280.50">
    <property type="match status" value="1"/>
</dbReference>
<dbReference type="GO" id="GO:0009740">
    <property type="term" value="P:gibberellic acid mediated signaling pathway"/>
    <property type="evidence" value="ECO:0007669"/>
    <property type="project" value="TreeGrafter"/>
</dbReference>
<dbReference type="PANTHER" id="PTHR12874">
    <property type="entry name" value="F-BOX ONLY PROTEIN 48-RELATED"/>
    <property type="match status" value="1"/>
</dbReference>
<dbReference type="GO" id="GO:0031146">
    <property type="term" value="P:SCF-dependent proteasomal ubiquitin-dependent protein catabolic process"/>
    <property type="evidence" value="ECO:0007669"/>
    <property type="project" value="UniProtKB-UniRule"/>
</dbReference>
<accession>A0AAV2C8X3</accession>
<dbReference type="Pfam" id="PF12937">
    <property type="entry name" value="F-box-like"/>
    <property type="match status" value="1"/>
</dbReference>
<feature type="region of interest" description="Disordered" evidence="2">
    <location>
        <begin position="1"/>
        <end position="39"/>
    </location>
</feature>
<dbReference type="EMBL" id="OZ034813">
    <property type="protein sequence ID" value="CAL1352356.1"/>
    <property type="molecule type" value="Genomic_DNA"/>
</dbReference>
<dbReference type="GO" id="GO:0016567">
    <property type="term" value="P:protein ubiquitination"/>
    <property type="evidence" value="ECO:0007669"/>
    <property type="project" value="UniProtKB-UniRule"/>
</dbReference>
<feature type="compositionally biased region" description="Low complexity" evidence="2">
    <location>
        <begin position="15"/>
        <end position="34"/>
    </location>
</feature>
<evidence type="ECO:0000259" key="3">
    <source>
        <dbReference type="SMART" id="SM00256"/>
    </source>
</evidence>
<dbReference type="InterPro" id="IPR036047">
    <property type="entry name" value="F-box-like_dom_sf"/>
</dbReference>
<evidence type="ECO:0000313" key="5">
    <source>
        <dbReference type="Proteomes" id="UP001497516"/>
    </source>
</evidence>
<comment type="subcellular location">
    <subcellularLocation>
        <location evidence="1">Nucleus</location>
    </subcellularLocation>
</comment>